<evidence type="ECO:0000256" key="10">
    <source>
        <dbReference type="SAM" id="MobiDB-lite"/>
    </source>
</evidence>
<dbReference type="InterPro" id="IPR037951">
    <property type="entry name" value="MopB_CT_YdeP"/>
</dbReference>
<protein>
    <submittedName>
        <fullName evidence="13">FdhF/YdeP family oxidoreductase</fullName>
    </submittedName>
</protein>
<keyword evidence="5" id="KW-0500">Molybdenum</keyword>
<dbReference type="CDD" id="cd02787">
    <property type="entry name" value="MopB_CT_ydeP"/>
    <property type="match status" value="1"/>
</dbReference>
<keyword evidence="7" id="KW-0560">Oxidoreductase</keyword>
<dbReference type="Pfam" id="PF00384">
    <property type="entry name" value="Molybdopterin"/>
    <property type="match status" value="1"/>
</dbReference>
<comment type="caution">
    <text evidence="13">The sequence shown here is derived from an EMBL/GenBank/DDBJ whole genome shotgun (WGS) entry which is preliminary data.</text>
</comment>
<dbReference type="Pfam" id="PF01568">
    <property type="entry name" value="Molydop_binding"/>
    <property type="match status" value="1"/>
</dbReference>
<dbReference type="InterPro" id="IPR009010">
    <property type="entry name" value="Asp_de-COase-like_dom_sf"/>
</dbReference>
<evidence type="ECO:0000259" key="11">
    <source>
        <dbReference type="Pfam" id="PF00384"/>
    </source>
</evidence>
<evidence type="ECO:0000256" key="7">
    <source>
        <dbReference type="ARBA" id="ARBA00023002"/>
    </source>
</evidence>
<dbReference type="Proteomes" id="UP001596160">
    <property type="component" value="Unassembled WGS sequence"/>
</dbReference>
<dbReference type="Gene3D" id="3.40.228.10">
    <property type="entry name" value="Dimethylsulfoxide Reductase, domain 2"/>
    <property type="match status" value="1"/>
</dbReference>
<comment type="cofactor">
    <cofactor evidence="2">
        <name>[4Fe-4S] cluster</name>
        <dbReference type="ChEBI" id="CHEBI:49883"/>
    </cofactor>
</comment>
<reference evidence="14" key="1">
    <citation type="journal article" date="2019" name="Int. J. Syst. Evol. Microbiol.">
        <title>The Global Catalogue of Microorganisms (GCM) 10K type strain sequencing project: providing services to taxonomists for standard genome sequencing and annotation.</title>
        <authorList>
            <consortium name="The Broad Institute Genomics Platform"/>
            <consortium name="The Broad Institute Genome Sequencing Center for Infectious Disease"/>
            <person name="Wu L."/>
            <person name="Ma J."/>
        </authorList>
    </citation>
    <scope>NUCLEOTIDE SEQUENCE [LARGE SCALE GENOMIC DNA]</scope>
    <source>
        <strain evidence="14">PCU 266</strain>
    </source>
</reference>
<feature type="domain" description="Molybdopterin dinucleotide-binding" evidence="12">
    <location>
        <begin position="666"/>
        <end position="773"/>
    </location>
</feature>
<evidence type="ECO:0000313" key="13">
    <source>
        <dbReference type="EMBL" id="MFC5151536.1"/>
    </source>
</evidence>
<dbReference type="InterPro" id="IPR041953">
    <property type="entry name" value="YdeP_MopB"/>
</dbReference>
<gene>
    <name evidence="13" type="ORF">ACFPRH_07315</name>
</gene>
<feature type="domain" description="Molybdopterin oxidoreductase" evidence="11">
    <location>
        <begin position="120"/>
        <end position="512"/>
    </location>
</feature>
<evidence type="ECO:0000256" key="9">
    <source>
        <dbReference type="ARBA" id="ARBA00023014"/>
    </source>
</evidence>
<dbReference type="CDD" id="cd02767">
    <property type="entry name" value="MopB_ydeP"/>
    <property type="match status" value="1"/>
</dbReference>
<keyword evidence="6" id="KW-0479">Metal-binding</keyword>
<keyword evidence="4" id="KW-0004">4Fe-4S</keyword>
<keyword evidence="14" id="KW-1185">Reference proteome</keyword>
<dbReference type="EMBL" id="JBHSKP010000003">
    <property type="protein sequence ID" value="MFC5151536.1"/>
    <property type="molecule type" value="Genomic_DNA"/>
</dbReference>
<evidence type="ECO:0000256" key="2">
    <source>
        <dbReference type="ARBA" id="ARBA00001966"/>
    </source>
</evidence>
<evidence type="ECO:0000256" key="3">
    <source>
        <dbReference type="ARBA" id="ARBA00010312"/>
    </source>
</evidence>
<dbReference type="PIRSF" id="PIRSF000144">
    <property type="entry name" value="CbbBc"/>
    <property type="match status" value="1"/>
</dbReference>
<evidence type="ECO:0000256" key="1">
    <source>
        <dbReference type="ARBA" id="ARBA00001942"/>
    </source>
</evidence>
<dbReference type="SUPFAM" id="SSF50692">
    <property type="entry name" value="ADC-like"/>
    <property type="match status" value="1"/>
</dbReference>
<evidence type="ECO:0000313" key="14">
    <source>
        <dbReference type="Proteomes" id="UP001596160"/>
    </source>
</evidence>
<organism evidence="13 14">
    <name type="scientific">Streptomyces amakusaensis</name>
    <dbReference type="NCBI Taxonomy" id="67271"/>
    <lineage>
        <taxon>Bacteria</taxon>
        <taxon>Bacillati</taxon>
        <taxon>Actinomycetota</taxon>
        <taxon>Actinomycetes</taxon>
        <taxon>Kitasatosporales</taxon>
        <taxon>Streptomycetaceae</taxon>
        <taxon>Streptomyces</taxon>
    </lineage>
</organism>
<dbReference type="RefSeq" id="WP_344475463.1">
    <property type="nucleotide sequence ID" value="NZ_BAAASB010000005.1"/>
</dbReference>
<evidence type="ECO:0000256" key="6">
    <source>
        <dbReference type="ARBA" id="ARBA00022723"/>
    </source>
</evidence>
<dbReference type="SUPFAM" id="SSF53706">
    <property type="entry name" value="Formate dehydrogenase/DMSO reductase, domains 1-3"/>
    <property type="match status" value="1"/>
</dbReference>
<sequence length="780" mass="84710">MAGKPPEGDPVQDAPRVSAVRHAAAGLPAVAHTLRVAQRQMGVRRAARALLKVNQKDGFDCPGCAWPEEDRRHTAEFCENGAKAVAEEATLRRVTPAFFAEHPLADLAGRSGYWLGQQGRITEPVYLPPGGDRYEAVTWERAFEIIAEELTALSSPDEALFYTSGRTSNEAAFLFQLFAREFGTNNLPDCSNMCHESSGSALTETLGVGKGSVSLEDLHQADLIIVAGQNPGTNHPRMLSALERAKAAGAKIISVNPLPEAGMERFKNPQTPLGMIRGVALNDLFLQIRIGGDQALFRLLNKLILAEDEREHEAPDAPGTAGASGAERTAGGPAVDREFVREHTHGFEEFRAAARAADWEETLAATGLERSEIERALAMVLESGRTIVCWAMGLTQHKHSVATIREVVNFLLLRGAIGRPGAGVCPVRGHSNVQGDRTMGIFERPAPAFLDALEKEFGFAPPRHHGLDVVRSVRALRDGEAKVFFAMGGNFVAATPDTEVTEAAIRRARLTVHVSTKLNRSHAVTGRRALILPTLGRTDKDVQAGGRQVVTVEDSMGMVHASRGNLAPAGPSLLSEPAIVARLARAVLGPASRTPWEEFERDYGTIRDRIARVVPGFEDFNARIARPGGFTLPHAPRDERRFPTATGKANFTAAPVEYPRVPEGRLLLQTLRSHDQYNTTIYGLDDRYRGIKGGRRVVLVHPEDARELGLADGSYADLVSEWKDGVERRAPGFRVVHYPTARGCAAAYYPETNVLVPLDSTADTSNTPASKSVVVRFERP</sequence>
<evidence type="ECO:0000256" key="5">
    <source>
        <dbReference type="ARBA" id="ARBA00022505"/>
    </source>
</evidence>
<comment type="similarity">
    <text evidence="3">Belongs to the prokaryotic molybdopterin-containing oxidoreductase family.</text>
</comment>
<accession>A0ABW0AF63</accession>
<dbReference type="NCBIfam" id="TIGR01701">
    <property type="entry name" value="Fdhalpha-like"/>
    <property type="match status" value="1"/>
</dbReference>
<comment type="cofactor">
    <cofactor evidence="1">
        <name>Mo-bis(molybdopterin guanine dinucleotide)</name>
        <dbReference type="ChEBI" id="CHEBI:60539"/>
    </cofactor>
</comment>
<evidence type="ECO:0000259" key="12">
    <source>
        <dbReference type="Pfam" id="PF01568"/>
    </source>
</evidence>
<feature type="region of interest" description="Disordered" evidence="10">
    <location>
        <begin position="311"/>
        <end position="332"/>
    </location>
</feature>
<evidence type="ECO:0000256" key="4">
    <source>
        <dbReference type="ARBA" id="ARBA00022485"/>
    </source>
</evidence>
<dbReference type="InterPro" id="IPR006656">
    <property type="entry name" value="Mopterin_OxRdtase"/>
</dbReference>
<name>A0ABW0AF63_9ACTN</name>
<keyword evidence="9" id="KW-0411">Iron-sulfur</keyword>
<dbReference type="InterPro" id="IPR050123">
    <property type="entry name" value="Prok_molybdopt-oxidoreductase"/>
</dbReference>
<dbReference type="InterPro" id="IPR006657">
    <property type="entry name" value="MoPterin_dinucl-bd_dom"/>
</dbReference>
<proteinExistence type="inferred from homology"/>
<dbReference type="PANTHER" id="PTHR43105:SF4">
    <property type="entry name" value="PROTEIN YDEP"/>
    <property type="match status" value="1"/>
</dbReference>
<dbReference type="PANTHER" id="PTHR43105">
    <property type="entry name" value="RESPIRATORY NITRATE REDUCTASE"/>
    <property type="match status" value="1"/>
</dbReference>
<keyword evidence="8" id="KW-0408">Iron</keyword>
<evidence type="ECO:0000256" key="8">
    <source>
        <dbReference type="ARBA" id="ARBA00023004"/>
    </source>
</evidence>
<dbReference type="Gene3D" id="3.40.50.740">
    <property type="match status" value="1"/>
</dbReference>
<dbReference type="InterPro" id="IPR010046">
    <property type="entry name" value="Mopterin_OxRdtse_a_bac"/>
</dbReference>